<feature type="region of interest" description="Disordered" evidence="2">
    <location>
        <begin position="671"/>
        <end position="707"/>
    </location>
</feature>
<dbReference type="InterPro" id="IPR024774">
    <property type="entry name" value="PH_dom-Mcp5-type"/>
</dbReference>
<proteinExistence type="predicted"/>
<feature type="compositionally biased region" description="Basic and acidic residues" evidence="2">
    <location>
        <begin position="448"/>
        <end position="459"/>
    </location>
</feature>
<feature type="region of interest" description="Disordered" evidence="2">
    <location>
        <begin position="1582"/>
        <end position="1629"/>
    </location>
</feature>
<dbReference type="SMART" id="SM00233">
    <property type="entry name" value="PH"/>
    <property type="match status" value="1"/>
</dbReference>
<feature type="compositionally biased region" description="Acidic residues" evidence="2">
    <location>
        <begin position="1414"/>
        <end position="1424"/>
    </location>
</feature>
<dbReference type="InterPro" id="IPR053005">
    <property type="entry name" value="Nuclear_Pos-Cytoskel_Interact"/>
</dbReference>
<evidence type="ECO:0000313" key="5">
    <source>
        <dbReference type="Proteomes" id="UP000799302"/>
    </source>
</evidence>
<gene>
    <name evidence="4" type="ORF">BT63DRAFT_32763</name>
</gene>
<keyword evidence="1" id="KW-0175">Coiled coil</keyword>
<feature type="compositionally biased region" description="Acidic residues" evidence="2">
    <location>
        <begin position="551"/>
        <end position="560"/>
    </location>
</feature>
<feature type="compositionally biased region" description="Low complexity" evidence="2">
    <location>
        <begin position="1589"/>
        <end position="1600"/>
    </location>
</feature>
<feature type="compositionally biased region" description="Polar residues" evidence="2">
    <location>
        <begin position="677"/>
        <end position="692"/>
    </location>
</feature>
<dbReference type="PROSITE" id="PS50003">
    <property type="entry name" value="PH_DOMAIN"/>
    <property type="match status" value="1"/>
</dbReference>
<feature type="region of interest" description="Disordered" evidence="2">
    <location>
        <begin position="427"/>
        <end position="633"/>
    </location>
</feature>
<dbReference type="SUPFAM" id="SSF50729">
    <property type="entry name" value="PH domain-like"/>
    <property type="match status" value="1"/>
</dbReference>
<feature type="region of interest" description="Disordered" evidence="2">
    <location>
        <begin position="360"/>
        <end position="384"/>
    </location>
</feature>
<feature type="compositionally biased region" description="Low complexity" evidence="2">
    <location>
        <begin position="1255"/>
        <end position="1266"/>
    </location>
</feature>
<feature type="compositionally biased region" description="Polar residues" evidence="2">
    <location>
        <begin position="1465"/>
        <end position="1504"/>
    </location>
</feature>
<feature type="compositionally biased region" description="Low complexity" evidence="2">
    <location>
        <begin position="1425"/>
        <end position="1434"/>
    </location>
</feature>
<dbReference type="GO" id="GO:0005739">
    <property type="term" value="C:mitochondrion"/>
    <property type="evidence" value="ECO:0007669"/>
    <property type="project" value="TreeGrafter"/>
</dbReference>
<dbReference type="GO" id="GO:0005543">
    <property type="term" value="F:phospholipid binding"/>
    <property type="evidence" value="ECO:0007669"/>
    <property type="project" value="InterPro"/>
</dbReference>
<evidence type="ECO:0000256" key="2">
    <source>
        <dbReference type="SAM" id="MobiDB-lite"/>
    </source>
</evidence>
<dbReference type="Proteomes" id="UP000799302">
    <property type="component" value="Unassembled WGS sequence"/>
</dbReference>
<dbReference type="GO" id="GO:0000226">
    <property type="term" value="P:microtubule cytoskeleton organization"/>
    <property type="evidence" value="ECO:0007669"/>
    <property type="project" value="TreeGrafter"/>
</dbReference>
<dbReference type="PANTHER" id="PTHR28190:SF1">
    <property type="entry name" value="NUCLEAR MIGRATION PROTEIN NUM1"/>
    <property type="match status" value="1"/>
</dbReference>
<protein>
    <recommendedName>
        <fullName evidence="3">PH domain-containing protein</fullName>
    </recommendedName>
</protein>
<dbReference type="InterPro" id="IPR011993">
    <property type="entry name" value="PH-like_dom_sf"/>
</dbReference>
<evidence type="ECO:0000256" key="1">
    <source>
        <dbReference type="SAM" id="Coils"/>
    </source>
</evidence>
<dbReference type="Pfam" id="PF12814">
    <property type="entry name" value="Mcp5_PH"/>
    <property type="match status" value="1"/>
</dbReference>
<evidence type="ECO:0000313" key="4">
    <source>
        <dbReference type="EMBL" id="KAF2675252.1"/>
    </source>
</evidence>
<feature type="compositionally biased region" description="Acidic residues" evidence="2">
    <location>
        <begin position="468"/>
        <end position="479"/>
    </location>
</feature>
<evidence type="ECO:0000259" key="3">
    <source>
        <dbReference type="PROSITE" id="PS50003"/>
    </source>
</evidence>
<keyword evidence="5" id="KW-1185">Reference proteome</keyword>
<feature type="coiled-coil region" evidence="1">
    <location>
        <begin position="263"/>
        <end position="290"/>
    </location>
</feature>
<feature type="compositionally biased region" description="Basic and acidic residues" evidence="2">
    <location>
        <begin position="427"/>
        <end position="439"/>
    </location>
</feature>
<feature type="region of interest" description="Disordered" evidence="2">
    <location>
        <begin position="146"/>
        <end position="167"/>
    </location>
</feature>
<dbReference type="OrthoDB" id="2149224at2759"/>
<dbReference type="Gene3D" id="2.30.29.30">
    <property type="entry name" value="Pleckstrin-homology domain (PH domain)/Phosphotyrosine-binding domain (PTB)"/>
    <property type="match status" value="1"/>
</dbReference>
<feature type="domain" description="PH" evidence="3">
    <location>
        <begin position="1300"/>
        <end position="1404"/>
    </location>
</feature>
<feature type="compositionally biased region" description="Polar residues" evidence="2">
    <location>
        <begin position="524"/>
        <end position="548"/>
    </location>
</feature>
<dbReference type="InterPro" id="IPR001849">
    <property type="entry name" value="PH_domain"/>
</dbReference>
<name>A0A6A6UT03_9PEZI</name>
<dbReference type="EMBL" id="MU004230">
    <property type="protein sequence ID" value="KAF2675252.1"/>
    <property type="molecule type" value="Genomic_DNA"/>
</dbReference>
<feature type="compositionally biased region" description="Basic and acidic residues" evidence="2">
    <location>
        <begin position="561"/>
        <end position="570"/>
    </location>
</feature>
<feature type="region of interest" description="Disordered" evidence="2">
    <location>
        <begin position="1414"/>
        <end position="1539"/>
    </location>
</feature>
<reference evidence="4" key="1">
    <citation type="journal article" date="2020" name="Stud. Mycol.">
        <title>101 Dothideomycetes genomes: a test case for predicting lifestyles and emergence of pathogens.</title>
        <authorList>
            <person name="Haridas S."/>
            <person name="Albert R."/>
            <person name="Binder M."/>
            <person name="Bloem J."/>
            <person name="Labutti K."/>
            <person name="Salamov A."/>
            <person name="Andreopoulos B."/>
            <person name="Baker S."/>
            <person name="Barry K."/>
            <person name="Bills G."/>
            <person name="Bluhm B."/>
            <person name="Cannon C."/>
            <person name="Castanera R."/>
            <person name="Culley D."/>
            <person name="Daum C."/>
            <person name="Ezra D."/>
            <person name="Gonzalez J."/>
            <person name="Henrissat B."/>
            <person name="Kuo A."/>
            <person name="Liang C."/>
            <person name="Lipzen A."/>
            <person name="Lutzoni F."/>
            <person name="Magnuson J."/>
            <person name="Mondo S."/>
            <person name="Nolan M."/>
            <person name="Ohm R."/>
            <person name="Pangilinan J."/>
            <person name="Park H.-J."/>
            <person name="Ramirez L."/>
            <person name="Alfaro M."/>
            <person name="Sun H."/>
            <person name="Tritt A."/>
            <person name="Yoshinaga Y."/>
            <person name="Zwiers L.-H."/>
            <person name="Turgeon B."/>
            <person name="Goodwin S."/>
            <person name="Spatafora J."/>
            <person name="Crous P."/>
            <person name="Grigoriev I."/>
        </authorList>
    </citation>
    <scope>NUCLEOTIDE SEQUENCE</scope>
    <source>
        <strain evidence="4">CBS 115976</strain>
    </source>
</reference>
<dbReference type="GO" id="GO:0005938">
    <property type="term" value="C:cell cortex"/>
    <property type="evidence" value="ECO:0007669"/>
    <property type="project" value="InterPro"/>
</dbReference>
<feature type="compositionally biased region" description="Polar residues" evidence="2">
    <location>
        <begin position="1245"/>
        <end position="1254"/>
    </location>
</feature>
<feature type="compositionally biased region" description="Pro residues" evidence="2">
    <location>
        <begin position="1204"/>
        <end position="1217"/>
    </location>
</feature>
<feature type="coiled-coil region" evidence="1">
    <location>
        <begin position="200"/>
        <end position="234"/>
    </location>
</feature>
<organism evidence="4 5">
    <name type="scientific">Microthyrium microscopicum</name>
    <dbReference type="NCBI Taxonomy" id="703497"/>
    <lineage>
        <taxon>Eukaryota</taxon>
        <taxon>Fungi</taxon>
        <taxon>Dikarya</taxon>
        <taxon>Ascomycota</taxon>
        <taxon>Pezizomycotina</taxon>
        <taxon>Dothideomycetes</taxon>
        <taxon>Dothideomycetes incertae sedis</taxon>
        <taxon>Microthyriales</taxon>
        <taxon>Microthyriaceae</taxon>
        <taxon>Microthyrium</taxon>
    </lineage>
</organism>
<dbReference type="GO" id="GO:0032065">
    <property type="term" value="P:maintenance of protein location in cell cortex"/>
    <property type="evidence" value="ECO:0007669"/>
    <property type="project" value="InterPro"/>
</dbReference>
<accession>A0A6A6UT03</accession>
<sequence length="1629" mass="177342">MASMAKPLGTMPIDDPFVTHPTPEQRHRYSIFDSQQFSSYANGSPAQVRRALEAHLAETQRRLDDAGRVGQILVKQRAELESQLNELQSPQNDDEIPLEMRQKVAQLEREVAEISRETARIYVPKRVPSGENATDAANASVLSSQAQASPSKIHAPISRKARNQPPTRKNDVELAAALTDTLLIQIRELQGVLAEKDESLRVVTAEKAELDADFEHLQKRLKELDESEQRFKDENWSLETQVSELLSSQKDLVERELRLQQTLKATSSQKDAMEHEFEELKQSHNKLAEDHSAARKIHDAELNTFRRNATSNESEVTAMRKKVEDLTHQNKELAKAFTARLRGEEQSTGQEFALLEGVEDDEQVTPDNSPPASPSKATPRHGGLESETLKTSLHHAQRMIQHLKNTIHREKTEKFELKKMLQDARDEIETKRKASDSAGKKRNSKQLDSAKKGRPDRLGASRGTTDEIIMDDPEWEDHEGLDTPSKPPTRREISEENEKAALEPPSIATRASHTDHTTDAYVTATENSDAFETANEQGTETEAFQTGVESIEPDSEGDLTETEHSAADHTLRKKPSALNRMSFQSTASTSEDSDEYDDYQLQTPIAQQGRFKVRMSRAGYRKASSPRTAENSFTSFNDVQSELRDSPASVASSSGTPVQGKSLFAELGEFSDGETDASGTPQSTGARSSRFNSPEAVRKTTVPSKLRESHETIPAMADMATMTDDLPEPPVKSAPSLLEAAGLGIAGALVGAGVEHQASEHAKEPEIKIEYRAPPQNLNKSLIKSQSTEPIAAPTIAPKSVRFVQSVLVSQHSEPVAPVVVEPKLSAFNPSSIISQETEPLAPITPVAVVPVPIPEPEPEMKPENIILKASSIMSQATEPQALVVQLKKTAITSQGTEPIAAPSTPIPQLISSSFVHQHTPPVEAEQHIPILGMAAIKSLHTAPVTPEPIIPESVLPAVSYPVSKEPQFTEPILEFSDIMTQDSAPVFGEKADEAFGVPSIHPVHSKSTIMSQETRPMSAIAPAPVLVAQASQAAITPSKSSFGRFGSVFKRSRDKSEPIIVAEDSTSSERGLAADSTPGSSHGDSRVPFQAVDGNAQAVLAPASENMPAADITNESTQTVLSAKDMDRLLKSSGSRDIPAAQIAGNTSPRKSRDPIRRPGSAGSNRSGFSPPPPLPAEAKQVIAAQRASLQSSGSDKAAAPGAMPPPPIAMGPPLMPASAYKRNHGTATIFRPSTPVGGRKVGANSSAVRSGMSSPATRRSSVSSFASELDERFNIGQGGNMGMSMQGTDPKMLRALTTTMLGAWLWKYKGKTSRHKRFFWVHPYTLALYWSKEQANESLAKKGKANSVAIVSVQEVHDDNQSPPGLHHQSIVVFTPARQVKLTAETAETHKIWINALSYLLLRQSGNEAEEEDDITADDLADFDPNVRSSSRTTHRSRVSQMSYASRTTASSRHYPTLRPTAQMGSTVRSQSAQPHASFSSRISQVFRTPQASLRSRSSVASTVRHIPETSTGAEISERSSTDNIPTHSQTTHTRDPLRMENVRACCDGKHDVGQLPRERAQVSVGGLASQWGTAASRYKRASFHPSTTSSLAGSTTSSHKRANSESRRERRLMEKMDPASIVESHH</sequence>
<feature type="compositionally biased region" description="Polar residues" evidence="2">
    <location>
        <begin position="1524"/>
        <end position="1534"/>
    </location>
</feature>
<feature type="region of interest" description="Disordered" evidence="2">
    <location>
        <begin position="1060"/>
        <end position="1089"/>
    </location>
</feature>
<feature type="compositionally biased region" description="Basic and acidic residues" evidence="2">
    <location>
        <begin position="1605"/>
        <end position="1629"/>
    </location>
</feature>
<feature type="compositionally biased region" description="Polar residues" evidence="2">
    <location>
        <begin position="1443"/>
        <end position="1456"/>
    </location>
</feature>
<feature type="region of interest" description="Disordered" evidence="2">
    <location>
        <begin position="1134"/>
        <end position="1267"/>
    </location>
</feature>
<dbReference type="GO" id="GO:0015631">
    <property type="term" value="F:tubulin binding"/>
    <property type="evidence" value="ECO:0007669"/>
    <property type="project" value="TreeGrafter"/>
</dbReference>
<feature type="compositionally biased region" description="Basic and acidic residues" evidence="2">
    <location>
        <begin position="489"/>
        <end position="501"/>
    </location>
</feature>
<dbReference type="PANTHER" id="PTHR28190">
    <property type="entry name" value="NUCLEAR MIGRATION PROTEIN NUM1"/>
    <property type="match status" value="1"/>
</dbReference>